<dbReference type="Pfam" id="PF12636">
    <property type="entry name" value="DUF3781"/>
    <property type="match status" value="1"/>
</dbReference>
<organism evidence="1">
    <name type="scientific">Clostridium tertium</name>
    <dbReference type="NCBI Taxonomy" id="1559"/>
    <lineage>
        <taxon>Bacteria</taxon>
        <taxon>Bacillati</taxon>
        <taxon>Bacillota</taxon>
        <taxon>Clostridia</taxon>
        <taxon>Eubacteriales</taxon>
        <taxon>Clostridiaceae</taxon>
        <taxon>Clostridium</taxon>
    </lineage>
</organism>
<dbReference type="AlphaFoldDB" id="A0A6N3C1K0"/>
<evidence type="ECO:0008006" key="2">
    <source>
        <dbReference type="Google" id="ProtNLM"/>
    </source>
</evidence>
<reference evidence="1" key="1">
    <citation type="submission" date="2019-11" db="EMBL/GenBank/DDBJ databases">
        <authorList>
            <person name="Feng L."/>
        </authorList>
    </citation>
    <scope>NUCLEOTIDE SEQUENCE</scope>
    <source>
        <strain evidence="1">CTertiumLFYP3</strain>
    </source>
</reference>
<evidence type="ECO:0000313" key="1">
    <source>
        <dbReference type="EMBL" id="VYU06793.1"/>
    </source>
</evidence>
<sequence length="90" mass="10382">MYGVIMRMNVSNELLINLDKLHTTELGVVRIKKNISLDVDDVVEWCKNKIKLPHAIMILRGKNWYINIDNVIITVNGYSYTIITAHKGKK</sequence>
<dbReference type="EMBL" id="CACRTO010000013">
    <property type="protein sequence ID" value="VYU06793.1"/>
    <property type="molecule type" value="Genomic_DNA"/>
</dbReference>
<accession>A0A6N3C1K0</accession>
<proteinExistence type="predicted"/>
<dbReference type="InterPro" id="IPR024229">
    <property type="entry name" value="DUF3781"/>
</dbReference>
<name>A0A6N3C1K0_9CLOT</name>
<protein>
    <recommendedName>
        <fullName evidence="2">DUF3781 domain-containing protein</fullName>
    </recommendedName>
</protein>
<gene>
    <name evidence="1" type="ORF">CTLFYP3_01394</name>
</gene>